<evidence type="ECO:0000313" key="7">
    <source>
        <dbReference type="Proteomes" id="UP000436006"/>
    </source>
</evidence>
<dbReference type="SUPFAM" id="SSF52833">
    <property type="entry name" value="Thioredoxin-like"/>
    <property type="match status" value="1"/>
</dbReference>
<reference evidence="6 7" key="1">
    <citation type="submission" date="2019-12" db="EMBL/GenBank/DDBJ databases">
        <title>Spirosoma sp. HMF4905 genome sequencing and assembly.</title>
        <authorList>
            <person name="Kang H."/>
            <person name="Cha I."/>
            <person name="Kim H."/>
            <person name="Joh K."/>
        </authorList>
    </citation>
    <scope>NUCLEOTIDE SEQUENCE [LARGE SCALE GENOMIC DNA]</scope>
    <source>
        <strain evidence="6 7">HMF4905</strain>
    </source>
</reference>
<comment type="subcellular location">
    <subcellularLocation>
        <location evidence="1">Cell envelope</location>
    </subcellularLocation>
</comment>
<evidence type="ECO:0000256" key="1">
    <source>
        <dbReference type="ARBA" id="ARBA00004196"/>
    </source>
</evidence>
<dbReference type="InterPro" id="IPR017937">
    <property type="entry name" value="Thioredoxin_CS"/>
</dbReference>
<comment type="caution">
    <text evidence="6">The sequence shown here is derived from an EMBL/GenBank/DDBJ whole genome shotgun (WGS) entry which is preliminary data.</text>
</comment>
<dbReference type="InterPro" id="IPR000866">
    <property type="entry name" value="AhpC/TSA"/>
</dbReference>
<dbReference type="GO" id="GO:0016209">
    <property type="term" value="F:antioxidant activity"/>
    <property type="evidence" value="ECO:0007669"/>
    <property type="project" value="InterPro"/>
</dbReference>
<dbReference type="Proteomes" id="UP000436006">
    <property type="component" value="Unassembled WGS sequence"/>
</dbReference>
<dbReference type="EMBL" id="WPIN01000020">
    <property type="protein sequence ID" value="MVM35029.1"/>
    <property type="molecule type" value="Genomic_DNA"/>
</dbReference>
<evidence type="ECO:0000256" key="2">
    <source>
        <dbReference type="ARBA" id="ARBA00022748"/>
    </source>
</evidence>
<feature type="domain" description="Thioredoxin" evidence="5">
    <location>
        <begin position="226"/>
        <end position="365"/>
    </location>
</feature>
<keyword evidence="7" id="KW-1185">Reference proteome</keyword>
<keyword evidence="4" id="KW-0676">Redox-active center</keyword>
<dbReference type="GO" id="GO:0016491">
    <property type="term" value="F:oxidoreductase activity"/>
    <property type="evidence" value="ECO:0007669"/>
    <property type="project" value="InterPro"/>
</dbReference>
<dbReference type="PROSITE" id="PS51352">
    <property type="entry name" value="THIOREDOXIN_2"/>
    <property type="match status" value="1"/>
</dbReference>
<evidence type="ECO:0000256" key="3">
    <source>
        <dbReference type="ARBA" id="ARBA00023157"/>
    </source>
</evidence>
<dbReference type="PANTHER" id="PTHR42852:SF6">
    <property type="entry name" value="THIOL:DISULFIDE INTERCHANGE PROTEIN DSBE"/>
    <property type="match status" value="1"/>
</dbReference>
<proteinExistence type="predicted"/>
<dbReference type="PANTHER" id="PTHR42852">
    <property type="entry name" value="THIOL:DISULFIDE INTERCHANGE PROTEIN DSBE"/>
    <property type="match status" value="1"/>
</dbReference>
<evidence type="ECO:0000313" key="6">
    <source>
        <dbReference type="EMBL" id="MVM35029.1"/>
    </source>
</evidence>
<evidence type="ECO:0000259" key="5">
    <source>
        <dbReference type="PROSITE" id="PS51352"/>
    </source>
</evidence>
<dbReference type="Pfam" id="PF00578">
    <property type="entry name" value="AhpC-TSA"/>
    <property type="match status" value="1"/>
</dbReference>
<dbReference type="CDD" id="cd02966">
    <property type="entry name" value="TlpA_like_family"/>
    <property type="match status" value="1"/>
</dbReference>
<organism evidence="6 7">
    <name type="scientific">Spirosoma arboris</name>
    <dbReference type="NCBI Taxonomy" id="2682092"/>
    <lineage>
        <taxon>Bacteria</taxon>
        <taxon>Pseudomonadati</taxon>
        <taxon>Bacteroidota</taxon>
        <taxon>Cytophagia</taxon>
        <taxon>Cytophagales</taxon>
        <taxon>Cytophagaceae</taxon>
        <taxon>Spirosoma</taxon>
    </lineage>
</organism>
<keyword evidence="3" id="KW-1015">Disulfide bond</keyword>
<evidence type="ECO:0000256" key="4">
    <source>
        <dbReference type="ARBA" id="ARBA00023284"/>
    </source>
</evidence>
<dbReference type="InterPro" id="IPR036249">
    <property type="entry name" value="Thioredoxin-like_sf"/>
</dbReference>
<dbReference type="PROSITE" id="PS00194">
    <property type="entry name" value="THIOREDOXIN_1"/>
    <property type="match status" value="1"/>
</dbReference>
<dbReference type="Gene3D" id="3.40.30.10">
    <property type="entry name" value="Glutaredoxin"/>
    <property type="match status" value="1"/>
</dbReference>
<keyword evidence="2" id="KW-0201">Cytochrome c-type biogenesis</keyword>
<sequence length="365" mass="41482">MRFVFLLVVFCNHVAFSQSATVKGLLPVRFSGKPVQLTLMNYETRKDRKVQEVVTDAKGAFQFTIPLKEPLIYTISVADSGLVQVLAKPGDAINLQFKKDEILSSGSQDTQYLIDYERNRKNVFNKYLKRTYDSSAVAVKSGDKARIEYWNVEHEKASENYKAELATWVKQPFFINSLAAVHHSMRWHSDNDIDLMDQMVAIFQKKYPNTELTRQLVSKVTTTKRIALGAIAPEFMSKDTAGHSVDLKNYRGKYTLIDFWASWCGPCRQESPTLVRLYSTYKDKGFSILSVSIDTDKSRWENAIKKDGYTWENVSERDGYSGSTAALYTVTAIPNSFLLDKDGKIIAKNLRGKNLEAKLIELMGK</sequence>
<dbReference type="GO" id="GO:0017004">
    <property type="term" value="P:cytochrome complex assembly"/>
    <property type="evidence" value="ECO:0007669"/>
    <property type="project" value="UniProtKB-KW"/>
</dbReference>
<protein>
    <submittedName>
        <fullName evidence="6">Redoxin domain-containing protein</fullName>
    </submittedName>
</protein>
<dbReference type="InterPro" id="IPR013766">
    <property type="entry name" value="Thioredoxin_domain"/>
</dbReference>
<name>A0A7K1SMK5_9BACT</name>
<dbReference type="AlphaFoldDB" id="A0A7K1SMK5"/>
<accession>A0A7K1SMK5</accession>
<dbReference type="InterPro" id="IPR050553">
    <property type="entry name" value="Thioredoxin_ResA/DsbE_sf"/>
</dbReference>
<gene>
    <name evidence="6" type="ORF">GO755_33695</name>
</gene>
<dbReference type="GO" id="GO:0030313">
    <property type="term" value="C:cell envelope"/>
    <property type="evidence" value="ECO:0007669"/>
    <property type="project" value="UniProtKB-SubCell"/>
</dbReference>